<feature type="transmembrane region" description="Helical" evidence="4">
    <location>
        <begin position="9"/>
        <end position="30"/>
    </location>
</feature>
<comment type="subcellular location">
    <subcellularLocation>
        <location evidence="1">Cell membrane</location>
        <topology evidence="1">Multi-pass membrane protein</topology>
    </subcellularLocation>
</comment>
<feature type="non-terminal residue" evidence="6">
    <location>
        <position position="141"/>
    </location>
</feature>
<evidence type="ECO:0000256" key="2">
    <source>
        <dbReference type="ARBA" id="ARBA00022448"/>
    </source>
</evidence>
<sequence>MIRYSIGRLLGLLGSVLIISLILFIAVRWLPGTPWNEAEIPLQGAAKENMMKKYGLDQPVHVQYAKYLWNLLHLDLGNSFIYKTETVWETIARGWPATAKIGSVTLIIAFSIGIPVGIIAALRQNSLLDYTVTFLATTGIT</sequence>
<evidence type="ECO:0000259" key="5">
    <source>
        <dbReference type="Pfam" id="PF19300"/>
    </source>
</evidence>
<dbReference type="AlphaFoldDB" id="A0A382C1I5"/>
<feature type="transmembrane region" description="Helical" evidence="4">
    <location>
        <begin position="101"/>
        <end position="122"/>
    </location>
</feature>
<evidence type="ECO:0000256" key="4">
    <source>
        <dbReference type="SAM" id="Phobius"/>
    </source>
</evidence>
<evidence type="ECO:0000256" key="3">
    <source>
        <dbReference type="ARBA" id="ARBA00022475"/>
    </source>
</evidence>
<keyword evidence="3" id="KW-1003">Cell membrane</keyword>
<gene>
    <name evidence="6" type="ORF">METZ01_LOCUS172790</name>
</gene>
<dbReference type="InterPro" id="IPR045621">
    <property type="entry name" value="BPD_transp_1_N"/>
</dbReference>
<protein>
    <recommendedName>
        <fullName evidence="5">ABC transporter type 1 GsiC-like N-terminal domain-containing protein</fullName>
    </recommendedName>
</protein>
<dbReference type="GO" id="GO:0005886">
    <property type="term" value="C:plasma membrane"/>
    <property type="evidence" value="ECO:0007669"/>
    <property type="project" value="UniProtKB-SubCell"/>
</dbReference>
<keyword evidence="4" id="KW-1133">Transmembrane helix</keyword>
<name>A0A382C1I5_9ZZZZ</name>
<dbReference type="PANTHER" id="PTHR43163">
    <property type="entry name" value="DIPEPTIDE TRANSPORT SYSTEM PERMEASE PROTEIN DPPB-RELATED"/>
    <property type="match status" value="1"/>
</dbReference>
<dbReference type="EMBL" id="UINC01032377">
    <property type="protein sequence ID" value="SVB19936.1"/>
    <property type="molecule type" value="Genomic_DNA"/>
</dbReference>
<dbReference type="Pfam" id="PF19300">
    <property type="entry name" value="BPD_transp_1_N"/>
    <property type="match status" value="1"/>
</dbReference>
<evidence type="ECO:0000313" key="6">
    <source>
        <dbReference type="EMBL" id="SVB19936.1"/>
    </source>
</evidence>
<accession>A0A382C1I5</accession>
<organism evidence="6">
    <name type="scientific">marine metagenome</name>
    <dbReference type="NCBI Taxonomy" id="408172"/>
    <lineage>
        <taxon>unclassified sequences</taxon>
        <taxon>metagenomes</taxon>
        <taxon>ecological metagenomes</taxon>
    </lineage>
</organism>
<reference evidence="6" key="1">
    <citation type="submission" date="2018-05" db="EMBL/GenBank/DDBJ databases">
        <authorList>
            <person name="Lanie J.A."/>
            <person name="Ng W.-L."/>
            <person name="Kazmierczak K.M."/>
            <person name="Andrzejewski T.M."/>
            <person name="Davidsen T.M."/>
            <person name="Wayne K.J."/>
            <person name="Tettelin H."/>
            <person name="Glass J.I."/>
            <person name="Rusch D."/>
            <person name="Podicherti R."/>
            <person name="Tsui H.-C.T."/>
            <person name="Winkler M.E."/>
        </authorList>
    </citation>
    <scope>NUCLEOTIDE SEQUENCE</scope>
</reference>
<keyword evidence="4" id="KW-0472">Membrane</keyword>
<proteinExistence type="predicted"/>
<dbReference type="PANTHER" id="PTHR43163:SF6">
    <property type="entry name" value="DIPEPTIDE TRANSPORT SYSTEM PERMEASE PROTEIN DPPB-RELATED"/>
    <property type="match status" value="1"/>
</dbReference>
<evidence type="ECO:0000256" key="1">
    <source>
        <dbReference type="ARBA" id="ARBA00004651"/>
    </source>
</evidence>
<keyword evidence="4" id="KW-0812">Transmembrane</keyword>
<keyword evidence="2" id="KW-0813">Transport</keyword>
<feature type="domain" description="ABC transporter type 1 GsiC-like N-terminal" evidence="5">
    <location>
        <begin position="1"/>
        <end position="99"/>
    </location>
</feature>